<proteinExistence type="predicted"/>
<gene>
    <name evidence="2" type="ORF">BASA50_001286</name>
</gene>
<evidence type="ECO:0000313" key="3">
    <source>
        <dbReference type="Proteomes" id="UP001648503"/>
    </source>
</evidence>
<feature type="region of interest" description="Disordered" evidence="1">
    <location>
        <begin position="100"/>
        <end position="127"/>
    </location>
</feature>
<protein>
    <submittedName>
        <fullName evidence="2">Uncharacterized protein</fullName>
    </submittedName>
</protein>
<accession>A0ABQ8EVR6</accession>
<evidence type="ECO:0000313" key="2">
    <source>
        <dbReference type="EMBL" id="KAH6587357.1"/>
    </source>
</evidence>
<feature type="compositionally biased region" description="Low complexity" evidence="1">
    <location>
        <begin position="100"/>
        <end position="121"/>
    </location>
</feature>
<feature type="compositionally biased region" description="Polar residues" evidence="1">
    <location>
        <begin position="141"/>
        <end position="152"/>
    </location>
</feature>
<organism evidence="2 3">
    <name type="scientific">Batrachochytrium salamandrivorans</name>
    <dbReference type="NCBI Taxonomy" id="1357716"/>
    <lineage>
        <taxon>Eukaryota</taxon>
        <taxon>Fungi</taxon>
        <taxon>Fungi incertae sedis</taxon>
        <taxon>Chytridiomycota</taxon>
        <taxon>Chytridiomycota incertae sedis</taxon>
        <taxon>Chytridiomycetes</taxon>
        <taxon>Rhizophydiales</taxon>
        <taxon>Rhizophydiales incertae sedis</taxon>
        <taxon>Batrachochytrium</taxon>
    </lineage>
</organism>
<comment type="caution">
    <text evidence="2">The sequence shown here is derived from an EMBL/GenBank/DDBJ whole genome shotgun (WGS) entry which is preliminary data.</text>
</comment>
<keyword evidence="3" id="KW-1185">Reference proteome</keyword>
<feature type="compositionally biased region" description="Basic and acidic residues" evidence="1">
    <location>
        <begin position="154"/>
        <end position="169"/>
    </location>
</feature>
<reference evidence="2 3" key="1">
    <citation type="submission" date="2021-02" db="EMBL/GenBank/DDBJ databases">
        <title>Variation within the Batrachochytrium salamandrivorans European outbreak.</title>
        <authorList>
            <person name="Kelly M."/>
            <person name="Pasmans F."/>
            <person name="Shea T.P."/>
            <person name="Munoz J.F."/>
            <person name="Carranza S."/>
            <person name="Cuomo C.A."/>
            <person name="Martel A."/>
        </authorList>
    </citation>
    <scope>NUCLEOTIDE SEQUENCE [LARGE SCALE GENOMIC DNA]</scope>
    <source>
        <strain evidence="2 3">AMFP18/2</strain>
    </source>
</reference>
<evidence type="ECO:0000256" key="1">
    <source>
        <dbReference type="SAM" id="MobiDB-lite"/>
    </source>
</evidence>
<dbReference type="Proteomes" id="UP001648503">
    <property type="component" value="Unassembled WGS sequence"/>
</dbReference>
<feature type="region of interest" description="Disordered" evidence="1">
    <location>
        <begin position="141"/>
        <end position="172"/>
    </location>
</feature>
<sequence>MVSILAITVSAFPPYNPDIDAVDKYLNDAIQNIEQSQNDAAQNSQQSYDDDIDMLDQLVNDITQNAQQSQESGSDIQEIGKLQGASPENIQVLLNPLAQTPQQPQDAATQSTQQPPSATSQDLGQSPDYIFQNSQQYLDAATQDMSQPQDSTTQDEHQPQDSTTQDEHQSPYSTIQNAQQYQDLFDQDIQQFMESYIQISDQPPDATTHSAHQYQGSDIQILDQPQSTITQSEQQYHGISLQDVQEFLDDATQSAQPSDQNKALAEMERLTKVCNTEDSVISDIERQMHADRQRDAKVNDMMKTITIELERIDISDRERLELQQKSYDLRMVSDELVARYIEQHQNHKDATKKSNYAIAALQLFKDNHRLIAEHNSKNEAQVGLSPNFDYNMDMLGEQYDKVLKDIDALFAEQKRIRGAMLLPGGNALKAQSKQLDNTIRTLQIYGGFARRILWHYKYGQPLGEWISEFFDLHT</sequence>
<name>A0ABQ8EVR6_9FUNG</name>
<dbReference type="EMBL" id="JAFCIX010000565">
    <property type="protein sequence ID" value="KAH6587357.1"/>
    <property type="molecule type" value="Genomic_DNA"/>
</dbReference>